<evidence type="ECO:0000313" key="4">
    <source>
        <dbReference type="Proteomes" id="UP000030765"/>
    </source>
</evidence>
<organism evidence="2">
    <name type="scientific">Anopheles sinensis</name>
    <name type="common">Mosquito</name>
    <dbReference type="NCBI Taxonomy" id="74873"/>
    <lineage>
        <taxon>Eukaryota</taxon>
        <taxon>Metazoa</taxon>
        <taxon>Ecdysozoa</taxon>
        <taxon>Arthropoda</taxon>
        <taxon>Hexapoda</taxon>
        <taxon>Insecta</taxon>
        <taxon>Pterygota</taxon>
        <taxon>Neoptera</taxon>
        <taxon>Endopterygota</taxon>
        <taxon>Diptera</taxon>
        <taxon>Nematocera</taxon>
        <taxon>Culicoidea</taxon>
        <taxon>Culicidae</taxon>
        <taxon>Anophelinae</taxon>
        <taxon>Anopheles</taxon>
    </lineage>
</organism>
<dbReference type="EnsemblMetazoa" id="ASIC009363-RA">
    <property type="protein sequence ID" value="ASIC009363-PA"/>
    <property type="gene ID" value="ASIC009363"/>
</dbReference>
<evidence type="ECO:0000313" key="2">
    <source>
        <dbReference type="EMBL" id="KFB41731.1"/>
    </source>
</evidence>
<reference evidence="2 4" key="1">
    <citation type="journal article" date="2014" name="BMC Genomics">
        <title>Genome sequence of Anopheles sinensis provides insight into genetics basis of mosquito competence for malaria parasites.</title>
        <authorList>
            <person name="Zhou D."/>
            <person name="Zhang D."/>
            <person name="Ding G."/>
            <person name="Shi L."/>
            <person name="Hou Q."/>
            <person name="Ye Y."/>
            <person name="Xu Y."/>
            <person name="Zhou H."/>
            <person name="Xiong C."/>
            <person name="Li S."/>
            <person name="Yu J."/>
            <person name="Hong S."/>
            <person name="Yu X."/>
            <person name="Zou P."/>
            <person name="Chen C."/>
            <person name="Chang X."/>
            <person name="Wang W."/>
            <person name="Lv Y."/>
            <person name="Sun Y."/>
            <person name="Ma L."/>
            <person name="Shen B."/>
            <person name="Zhu C."/>
        </authorList>
    </citation>
    <scope>NUCLEOTIDE SEQUENCE [LARGE SCALE GENOMIC DNA]</scope>
</reference>
<dbReference type="EMBL" id="KE525142">
    <property type="protein sequence ID" value="KFB41731.1"/>
    <property type="molecule type" value="Genomic_DNA"/>
</dbReference>
<dbReference type="AlphaFoldDB" id="A0A084VUT7"/>
<evidence type="ECO:0000313" key="3">
    <source>
        <dbReference type="EnsemblMetazoa" id="ASIC009363-PA"/>
    </source>
</evidence>
<dbReference type="EMBL" id="ATLV01017014">
    <property type="status" value="NOT_ANNOTATED_CDS"/>
    <property type="molecule type" value="Genomic_DNA"/>
</dbReference>
<proteinExistence type="predicted"/>
<dbReference type="VEuPathDB" id="VectorBase:ASIC009363"/>
<dbReference type="Proteomes" id="UP000030765">
    <property type="component" value="Unassembled WGS sequence"/>
</dbReference>
<reference evidence="3" key="2">
    <citation type="submission" date="2020-05" db="UniProtKB">
        <authorList>
            <consortium name="EnsemblMetazoa"/>
        </authorList>
    </citation>
    <scope>IDENTIFICATION</scope>
</reference>
<accession>A0A084VUT7</accession>
<protein>
    <submittedName>
        <fullName evidence="2 3">Sugar ABC transporter substrate-binding protein</fullName>
    </submittedName>
</protein>
<gene>
    <name evidence="2" type="ORF">ZHAS_00009363</name>
</gene>
<keyword evidence="4" id="KW-1185">Reference proteome</keyword>
<sequence>MEPTHATGATSRMKRDTLANVQFHPLVIPSDGEIIFFAFIMPSEPFLSPQQTDKRLLGCPGVGDHDGHIRIPSGPVLMSDTYSIPLEFLDGVFSYSAYVLTGLENVVHKRTMTKTKPNQNPVNVNYFGIRSSPSCPAGEDDDNDDDDADLL</sequence>
<evidence type="ECO:0000256" key="1">
    <source>
        <dbReference type="SAM" id="MobiDB-lite"/>
    </source>
</evidence>
<feature type="region of interest" description="Disordered" evidence="1">
    <location>
        <begin position="132"/>
        <end position="151"/>
    </location>
</feature>
<name>A0A084VUT7_ANOSI</name>
<feature type="compositionally biased region" description="Acidic residues" evidence="1">
    <location>
        <begin position="138"/>
        <end position="151"/>
    </location>
</feature>